<comment type="similarity">
    <text evidence="1">Belongs to the ComF/GntX family.</text>
</comment>
<protein>
    <recommendedName>
        <fullName evidence="2">Phosphoribosyltransferase domain-containing protein</fullName>
    </recommendedName>
</protein>
<dbReference type="InterPro" id="IPR029057">
    <property type="entry name" value="PRTase-like"/>
</dbReference>
<name>A0A381PS07_9ZZZZ</name>
<feature type="domain" description="Phosphoribosyltransferase" evidence="2">
    <location>
        <begin position="39"/>
        <end position="127"/>
    </location>
</feature>
<dbReference type="AlphaFoldDB" id="A0A381PS07"/>
<dbReference type="InterPro" id="IPR051910">
    <property type="entry name" value="ComF/GntX_DNA_util-trans"/>
</dbReference>
<dbReference type="Gene3D" id="3.40.50.2020">
    <property type="match status" value="1"/>
</dbReference>
<dbReference type="SUPFAM" id="SSF53271">
    <property type="entry name" value="PRTase-like"/>
    <property type="match status" value="1"/>
</dbReference>
<dbReference type="PANTHER" id="PTHR47505:SF1">
    <property type="entry name" value="DNA UTILIZATION PROTEIN YHGH"/>
    <property type="match status" value="1"/>
</dbReference>
<evidence type="ECO:0000256" key="1">
    <source>
        <dbReference type="ARBA" id="ARBA00008007"/>
    </source>
</evidence>
<dbReference type="Pfam" id="PF00156">
    <property type="entry name" value="Pribosyltran"/>
    <property type="match status" value="1"/>
</dbReference>
<accession>A0A381PS07</accession>
<evidence type="ECO:0000259" key="2">
    <source>
        <dbReference type="Pfam" id="PF00156"/>
    </source>
</evidence>
<reference evidence="3" key="1">
    <citation type="submission" date="2018-05" db="EMBL/GenBank/DDBJ databases">
        <authorList>
            <person name="Lanie J.A."/>
            <person name="Ng W.-L."/>
            <person name="Kazmierczak K.M."/>
            <person name="Andrzejewski T.M."/>
            <person name="Davidsen T.M."/>
            <person name="Wayne K.J."/>
            <person name="Tettelin H."/>
            <person name="Glass J.I."/>
            <person name="Rusch D."/>
            <person name="Podicherti R."/>
            <person name="Tsui H.-C.T."/>
            <person name="Winkler M.E."/>
        </authorList>
    </citation>
    <scope>NUCLEOTIDE SEQUENCE</scope>
</reference>
<dbReference type="PANTHER" id="PTHR47505">
    <property type="entry name" value="DNA UTILIZATION PROTEIN YHGH"/>
    <property type="match status" value="1"/>
</dbReference>
<organism evidence="3">
    <name type="scientific">marine metagenome</name>
    <dbReference type="NCBI Taxonomy" id="408172"/>
    <lineage>
        <taxon>unclassified sequences</taxon>
        <taxon>metagenomes</taxon>
        <taxon>ecological metagenomes</taxon>
    </lineage>
</organism>
<dbReference type="EMBL" id="UINC01001046">
    <property type="protein sequence ID" value="SUZ68867.1"/>
    <property type="molecule type" value="Genomic_DNA"/>
</dbReference>
<dbReference type="InterPro" id="IPR000836">
    <property type="entry name" value="PRTase_dom"/>
</dbReference>
<evidence type="ECO:0000313" key="3">
    <source>
        <dbReference type="EMBL" id="SUZ68867.1"/>
    </source>
</evidence>
<sequence>MGERMAQSAIVRELESERYLITPIPTTRRRARTGGYNQARLLAETIADRVDMPLIDALERRRHGSTQVGLHPAERRANVKRAFSVRANARAILTGARVLLVDDVLTTGSTAIEAARPLLEAGPQPVFLSTFARALPYVK</sequence>
<dbReference type="CDD" id="cd06223">
    <property type="entry name" value="PRTases_typeI"/>
    <property type="match status" value="1"/>
</dbReference>
<proteinExistence type="inferred from homology"/>
<gene>
    <name evidence="3" type="ORF">METZ01_LOCUS21721</name>
</gene>